<evidence type="ECO:0000256" key="1">
    <source>
        <dbReference type="ARBA" id="ARBA00000085"/>
    </source>
</evidence>
<dbReference type="InterPro" id="IPR001610">
    <property type="entry name" value="PAC"/>
</dbReference>
<dbReference type="Pfam" id="PF02518">
    <property type="entry name" value="HATPase_c"/>
    <property type="match status" value="1"/>
</dbReference>
<dbReference type="InterPro" id="IPR000700">
    <property type="entry name" value="PAS-assoc_C"/>
</dbReference>
<feature type="domain" description="PAC" evidence="8">
    <location>
        <begin position="220"/>
        <end position="271"/>
    </location>
</feature>
<feature type="domain" description="PAC" evidence="8">
    <location>
        <begin position="492"/>
        <end position="543"/>
    </location>
</feature>
<dbReference type="Pfam" id="PF08447">
    <property type="entry name" value="PAS_3"/>
    <property type="match status" value="1"/>
</dbReference>
<comment type="caution">
    <text evidence="9">The sequence shown here is derived from an EMBL/GenBank/DDBJ whole genome shotgun (WGS) entry which is preliminary data.</text>
</comment>
<accession>A0A923SFN1</accession>
<dbReference type="InterPro" id="IPR003594">
    <property type="entry name" value="HATPase_dom"/>
</dbReference>
<dbReference type="SUPFAM" id="SSF55874">
    <property type="entry name" value="ATPase domain of HSP90 chaperone/DNA topoisomerase II/histidine kinase"/>
    <property type="match status" value="1"/>
</dbReference>
<organism evidence="9 10">
    <name type="scientific">Flavobacterium muglaense</name>
    <dbReference type="NCBI Taxonomy" id="2764716"/>
    <lineage>
        <taxon>Bacteria</taxon>
        <taxon>Pseudomonadati</taxon>
        <taxon>Bacteroidota</taxon>
        <taxon>Flavobacteriia</taxon>
        <taxon>Flavobacteriales</taxon>
        <taxon>Flavobacteriaceae</taxon>
        <taxon>Flavobacterium</taxon>
    </lineage>
</organism>
<dbReference type="EC" id="2.7.13.3" evidence="2"/>
<evidence type="ECO:0000256" key="2">
    <source>
        <dbReference type="ARBA" id="ARBA00012438"/>
    </source>
</evidence>
<feature type="domain" description="PAS" evidence="7">
    <location>
        <begin position="272"/>
        <end position="345"/>
    </location>
</feature>
<dbReference type="Proteomes" id="UP000641454">
    <property type="component" value="Unassembled WGS sequence"/>
</dbReference>
<reference evidence="9 10" key="1">
    <citation type="submission" date="2020-08" db="EMBL/GenBank/DDBJ databases">
        <title>Description of novel Flavobacterium F-392 isolate.</title>
        <authorList>
            <person name="Saticioglu I.B."/>
            <person name="Duman M."/>
            <person name="Altun S."/>
        </authorList>
    </citation>
    <scope>NUCLEOTIDE SEQUENCE [LARGE SCALE GENOMIC DNA]</scope>
    <source>
        <strain evidence="9 10">F-392</strain>
    </source>
</reference>
<dbReference type="RefSeq" id="WP_187018624.1">
    <property type="nucleotide sequence ID" value="NZ_JACRUK010000021.1"/>
</dbReference>
<dbReference type="SMART" id="SM00091">
    <property type="entry name" value="PAS"/>
    <property type="match status" value="2"/>
</dbReference>
<dbReference type="PANTHER" id="PTHR43304">
    <property type="entry name" value="PHYTOCHROME-LIKE PROTEIN CPH1"/>
    <property type="match status" value="1"/>
</dbReference>
<dbReference type="PROSITE" id="PS50113">
    <property type="entry name" value="PAC"/>
    <property type="match status" value="3"/>
</dbReference>
<feature type="domain" description="Histidine kinase" evidence="6">
    <location>
        <begin position="561"/>
        <end position="772"/>
    </location>
</feature>
<dbReference type="SUPFAM" id="SSF55785">
    <property type="entry name" value="PYP-like sensor domain (PAS domain)"/>
    <property type="match status" value="3"/>
</dbReference>
<evidence type="ECO:0000259" key="6">
    <source>
        <dbReference type="PROSITE" id="PS50109"/>
    </source>
</evidence>
<keyword evidence="3" id="KW-0597">Phosphoprotein</keyword>
<dbReference type="CDD" id="cd00130">
    <property type="entry name" value="PAS"/>
    <property type="match status" value="2"/>
</dbReference>
<dbReference type="InterPro" id="IPR004358">
    <property type="entry name" value="Sig_transdc_His_kin-like_C"/>
</dbReference>
<dbReference type="SMART" id="SM00387">
    <property type="entry name" value="HATPase_c"/>
    <property type="match status" value="1"/>
</dbReference>
<sequence length="772" mass="88627">MMHAQEQFYEIIKKDIRFIDFIQEHALDGLIVVNKNSFWINPKLYQTLGYKNNDTCLKPADLLIIKDNQLSFDFTDLKNQNIADCNYSFKHKNGNTITLFTKIKTVTNETGDLVAFFIGLNQENNIQSYSSEALIKEQQLQLKKQKLFLEKCNLAAKIGYWEVDLASQSLYWSDMTKVIHEAAIDYEPKIAAALNLYKEGESRDLITLSFHSITTKGTPFDHELQITTLQGNDRWVQSIGQAEFKDGACVRIYGTFQDITAKKESRLALIQEKEKLQSIIQATNAGTWEWNIQTGETQHSELWANIIGYTLDEIAPIDTEKWISLIHPDDIERSNKNMKACFEKQTEFYRSEYRIKHKDGSWIWVLDKGKIISWTDDDEPLMMFGTHVDISDNKKAALQLTETLNKIQGILDASTKVSIIETDLNGTITTFNKGAQNLLGYSKKEVLNKQTPFLFHQKDELLARRQAIFDEFGENVDTFKILTYESNRGNYDTREWTYVKKNGLQFPVQLTITPVKTNKITTGYLGIAVDISNLKNAEKEIKSLLDVTKDQNSRLKNFAHIVSHNLRSHSGNIAMMLDLLEYENPDLKENEFIKYLDQASANLKETIEHLNQVVLMNNSINENLQDLNLYDYWKKALKNLTVVTAQSNVAISCEIDPYITIKGIPAYLESILLNFITNGIKYRSEERQSYIKASCSIEDRYVVLHIEDNGIGIDMQKNRTKLFGMYKTFTNNPEARGIGLFITKNQVEALGGKIKVESELNKGTTFKIYLKK</sequence>
<dbReference type="AlphaFoldDB" id="A0A923SFN1"/>
<dbReference type="InterPro" id="IPR036890">
    <property type="entry name" value="HATPase_C_sf"/>
</dbReference>
<dbReference type="PROSITE" id="PS50112">
    <property type="entry name" value="PAS"/>
    <property type="match status" value="2"/>
</dbReference>
<evidence type="ECO:0000259" key="7">
    <source>
        <dbReference type="PROSITE" id="PS50112"/>
    </source>
</evidence>
<protein>
    <recommendedName>
        <fullName evidence="2">histidine kinase</fullName>
        <ecNumber evidence="2">2.7.13.3</ecNumber>
    </recommendedName>
</protein>
<evidence type="ECO:0000256" key="4">
    <source>
        <dbReference type="ARBA" id="ARBA00022679"/>
    </source>
</evidence>
<dbReference type="NCBIfam" id="TIGR00229">
    <property type="entry name" value="sensory_box"/>
    <property type="match status" value="2"/>
</dbReference>
<evidence type="ECO:0000313" key="9">
    <source>
        <dbReference type="EMBL" id="MBC5844797.1"/>
    </source>
</evidence>
<dbReference type="InterPro" id="IPR013655">
    <property type="entry name" value="PAS_fold_3"/>
</dbReference>
<name>A0A923SFN1_9FLAO</name>
<dbReference type="InterPro" id="IPR052162">
    <property type="entry name" value="Sensor_kinase/Photoreceptor"/>
</dbReference>
<dbReference type="PROSITE" id="PS50109">
    <property type="entry name" value="HIS_KIN"/>
    <property type="match status" value="1"/>
</dbReference>
<evidence type="ECO:0000256" key="5">
    <source>
        <dbReference type="ARBA" id="ARBA00022777"/>
    </source>
</evidence>
<dbReference type="SMART" id="SM00086">
    <property type="entry name" value="PAC"/>
    <property type="match status" value="4"/>
</dbReference>
<dbReference type="Pfam" id="PF13426">
    <property type="entry name" value="PAS_9"/>
    <property type="match status" value="2"/>
</dbReference>
<dbReference type="InterPro" id="IPR000014">
    <property type="entry name" value="PAS"/>
</dbReference>
<keyword evidence="5" id="KW-0418">Kinase</keyword>
<evidence type="ECO:0000313" key="10">
    <source>
        <dbReference type="Proteomes" id="UP000641454"/>
    </source>
</evidence>
<dbReference type="Gene3D" id="3.30.450.20">
    <property type="entry name" value="PAS domain"/>
    <property type="match status" value="4"/>
</dbReference>
<dbReference type="PRINTS" id="PR00344">
    <property type="entry name" value="BCTRLSENSOR"/>
</dbReference>
<keyword evidence="10" id="KW-1185">Reference proteome</keyword>
<comment type="catalytic activity">
    <reaction evidence="1">
        <text>ATP + protein L-histidine = ADP + protein N-phospho-L-histidine.</text>
        <dbReference type="EC" id="2.7.13.3"/>
    </reaction>
</comment>
<dbReference type="GO" id="GO:0004673">
    <property type="term" value="F:protein histidine kinase activity"/>
    <property type="evidence" value="ECO:0007669"/>
    <property type="project" value="UniProtKB-EC"/>
</dbReference>
<gene>
    <name evidence="9" type="ORF">H8R25_10150</name>
</gene>
<dbReference type="InterPro" id="IPR035965">
    <property type="entry name" value="PAS-like_dom_sf"/>
</dbReference>
<proteinExistence type="predicted"/>
<dbReference type="EMBL" id="JACRUL010000021">
    <property type="protein sequence ID" value="MBC5844797.1"/>
    <property type="molecule type" value="Genomic_DNA"/>
</dbReference>
<evidence type="ECO:0000256" key="3">
    <source>
        <dbReference type="ARBA" id="ARBA00022553"/>
    </source>
</evidence>
<keyword evidence="4" id="KW-0808">Transferase</keyword>
<feature type="domain" description="PAS" evidence="7">
    <location>
        <begin position="403"/>
        <end position="459"/>
    </location>
</feature>
<dbReference type="InterPro" id="IPR005467">
    <property type="entry name" value="His_kinase_dom"/>
</dbReference>
<dbReference type="PANTHER" id="PTHR43304:SF1">
    <property type="entry name" value="PAC DOMAIN-CONTAINING PROTEIN"/>
    <property type="match status" value="1"/>
</dbReference>
<evidence type="ECO:0000259" key="8">
    <source>
        <dbReference type="PROSITE" id="PS50113"/>
    </source>
</evidence>
<dbReference type="Gene3D" id="3.30.565.10">
    <property type="entry name" value="Histidine kinase-like ATPase, C-terminal domain"/>
    <property type="match status" value="1"/>
</dbReference>
<feature type="domain" description="PAC" evidence="8">
    <location>
        <begin position="349"/>
        <end position="402"/>
    </location>
</feature>